<accession>A0A4Y2TT27</accession>
<comment type="caution">
    <text evidence="1">The sequence shown here is derived from an EMBL/GenBank/DDBJ whole genome shotgun (WGS) entry which is preliminary data.</text>
</comment>
<dbReference type="Proteomes" id="UP000499080">
    <property type="component" value="Unassembled WGS sequence"/>
</dbReference>
<reference evidence="1 2" key="1">
    <citation type="journal article" date="2019" name="Sci. Rep.">
        <title>Orb-weaving spider Araneus ventricosus genome elucidates the spidroin gene catalogue.</title>
        <authorList>
            <person name="Kono N."/>
            <person name="Nakamura H."/>
            <person name="Ohtoshi R."/>
            <person name="Moran D.A.P."/>
            <person name="Shinohara A."/>
            <person name="Yoshida Y."/>
            <person name="Fujiwara M."/>
            <person name="Mori M."/>
            <person name="Tomita M."/>
            <person name="Arakawa K."/>
        </authorList>
    </citation>
    <scope>NUCLEOTIDE SEQUENCE [LARGE SCALE GENOMIC DNA]</scope>
</reference>
<sequence length="147" mass="16794">MTLSTSTPHSNYLPDKSGFTELLARRAISNYDEMVIAWLSIDFHKLVAFLFGMRAEGAREGGASPSGCSRMASVLETFNSIFHFLDSNYLPNWIDRFMQSTHRQQRHLRLPYPVCACPIFCDFLDYVAIALFTKLVLFSGRYLPSLR</sequence>
<evidence type="ECO:0000313" key="2">
    <source>
        <dbReference type="Proteomes" id="UP000499080"/>
    </source>
</evidence>
<organism evidence="1 2">
    <name type="scientific">Araneus ventricosus</name>
    <name type="common">Orbweaver spider</name>
    <name type="synonym">Epeira ventricosa</name>
    <dbReference type="NCBI Taxonomy" id="182803"/>
    <lineage>
        <taxon>Eukaryota</taxon>
        <taxon>Metazoa</taxon>
        <taxon>Ecdysozoa</taxon>
        <taxon>Arthropoda</taxon>
        <taxon>Chelicerata</taxon>
        <taxon>Arachnida</taxon>
        <taxon>Araneae</taxon>
        <taxon>Araneomorphae</taxon>
        <taxon>Entelegynae</taxon>
        <taxon>Araneoidea</taxon>
        <taxon>Araneidae</taxon>
        <taxon>Araneus</taxon>
    </lineage>
</organism>
<gene>
    <name evidence="1" type="ORF">AVEN_43104_1</name>
</gene>
<evidence type="ECO:0000313" key="1">
    <source>
        <dbReference type="EMBL" id="GBO03803.1"/>
    </source>
</evidence>
<protein>
    <submittedName>
        <fullName evidence="1">Uncharacterized protein</fullName>
    </submittedName>
</protein>
<dbReference type="AlphaFoldDB" id="A0A4Y2TT27"/>
<name>A0A4Y2TT27_ARAVE</name>
<dbReference type="EMBL" id="BGPR01030989">
    <property type="protein sequence ID" value="GBO03803.1"/>
    <property type="molecule type" value="Genomic_DNA"/>
</dbReference>
<keyword evidence="2" id="KW-1185">Reference proteome</keyword>
<proteinExistence type="predicted"/>